<protein>
    <submittedName>
        <fullName evidence="4">ATP-dependent DNA helicase</fullName>
    </submittedName>
</protein>
<proteinExistence type="predicted"/>
<name>A0A8H6YSX5_9AGAR</name>
<dbReference type="InterPro" id="IPR046700">
    <property type="entry name" value="DUF6570"/>
</dbReference>
<dbReference type="InterPro" id="IPR025476">
    <property type="entry name" value="Helitron_helicase-like"/>
</dbReference>
<keyword evidence="4" id="KW-0067">ATP-binding</keyword>
<feature type="domain" description="Helitron helicase-like" evidence="2">
    <location>
        <begin position="529"/>
        <end position="751"/>
    </location>
</feature>
<feature type="domain" description="DUF6570" evidence="3">
    <location>
        <begin position="219"/>
        <end position="365"/>
    </location>
</feature>
<evidence type="ECO:0000256" key="1">
    <source>
        <dbReference type="SAM" id="MobiDB-lite"/>
    </source>
</evidence>
<evidence type="ECO:0000313" key="5">
    <source>
        <dbReference type="Proteomes" id="UP000623467"/>
    </source>
</evidence>
<feature type="region of interest" description="Disordered" evidence="1">
    <location>
        <begin position="1084"/>
        <end position="1126"/>
    </location>
</feature>
<keyword evidence="5" id="KW-1185">Reference proteome</keyword>
<keyword evidence="4" id="KW-0347">Helicase</keyword>
<dbReference type="EMBL" id="JACAZH010000006">
    <property type="protein sequence ID" value="KAF7366603.1"/>
    <property type="molecule type" value="Genomic_DNA"/>
</dbReference>
<accession>A0A8H6YSX5</accession>
<evidence type="ECO:0000259" key="3">
    <source>
        <dbReference type="Pfam" id="PF20209"/>
    </source>
</evidence>
<dbReference type="Proteomes" id="UP000623467">
    <property type="component" value="Unassembled WGS sequence"/>
</dbReference>
<gene>
    <name evidence="4" type="ORF">MSAN_00918100</name>
</gene>
<dbReference type="OrthoDB" id="3257061at2759"/>
<keyword evidence="4" id="KW-0547">Nucleotide-binding</keyword>
<dbReference type="Pfam" id="PF20209">
    <property type="entry name" value="DUF6570"/>
    <property type="match status" value="1"/>
</dbReference>
<organism evidence="4 5">
    <name type="scientific">Mycena sanguinolenta</name>
    <dbReference type="NCBI Taxonomy" id="230812"/>
    <lineage>
        <taxon>Eukaryota</taxon>
        <taxon>Fungi</taxon>
        <taxon>Dikarya</taxon>
        <taxon>Basidiomycota</taxon>
        <taxon>Agaricomycotina</taxon>
        <taxon>Agaricomycetes</taxon>
        <taxon>Agaricomycetidae</taxon>
        <taxon>Agaricales</taxon>
        <taxon>Marasmiineae</taxon>
        <taxon>Mycenaceae</taxon>
        <taxon>Mycena</taxon>
    </lineage>
</organism>
<dbReference type="Pfam" id="PF14214">
    <property type="entry name" value="Helitron_like_N"/>
    <property type="match status" value="1"/>
</dbReference>
<sequence length="1430" mass="161321">MDPTTMEHSPSEPSAIQQSLEACYQTFTIPEVLATVREIVKLPYAATRNRHVLFEMLERFPPETISRLKTMAMQRVGTKRKAPRDVLGSRKRPRVAPNETLEAPMDVDHEVVDVDHNLVDGPFFQPPSREVTEGVVIKMIDRTSNAAVKKAICMVCARSLFMKDLEETLFDNIPNRHHLIPHCPHRAHKLVGPYLVHEEAMQEAQTYLCLQCKRKLVDDQRPPLALSNNMWIGKTPFELSVLMLPERLLVALYFPAAYVIKLYPKAKNGHTWPKESVNSGMKGNVSTYKLNTAEIAGIMAGNTMPPSPKILAATIGVTFVGAGNVPLRVLPDFLRVRRQRVFEALLWLKANNNLYANIEISQEQLKLLPENAVPEEIIMNARHSTNVADLECEHAGYVPLDAEDEEDQFVTDDDDSRMSPEGEPAEYEPAIFPVQAHGVIDVHGDSVADAELMAHALSNLATRVVQGDFYIRKSSAFVNEYPRRGPTGERFDGGPENPKHLLGAFPVLFPYGKGGLEVDRPVTVPYETHVRWALEYSDRRFRNDMYFIFQVFGVIQKRNVCRSASLQIRRSSFIANKVSFLKLKARDFIQASAEENRRVPFTNPVIRALRKQLTSLRARVPATDESRIAIRAQIWGMNLCFNPPSIWTTLSFPDMGDPVAQVLAGQDIDLDRFVATAGPDSTTCVINIASDPFAAAQFFHMTVNAILEDVFGITANRKGKIKRQPGVVGMVKGYIGTVEAQGRGSLHLHILFWLEGAPSSEGMKAALQTEEFRRKVTVFLRETICADIKGSTAESIMAMKKQPSLAYSRPVDPRQDNYKLHRHEAEARIARAVQVHDCNVNTCLRTKDGRLVCKRRAPWPLASEEWIHPNGEWGPRRVLGRMNAWNPPLLQITCANQDMKILTHSYETKAIAFYISQYITKKQMHSSNVSALLAKSQAFQKHRSVEDSGGRDINKLMIQQCANTLSREQELSGPEVVSYLMGWGDRFISHNFVPIYWNEVTAALRRRFPELEKNSVLRRTAVQLEVPLPQEAREEPHDPHVRLRIDEEGAFVLKDQLKEYTDRGHELDNMSYFDYHVDTYDGPPLRRKRSEVAEPTENGEDGEEVLGAAENDEEEDRPRVGRPASKRVPYLPEAKRKRCRIIRSANIETLPHFIGNWFPRRQDEEYYCANMLALLKPWRALGDLHAERGTFREAFETFMETAALRDKRIIQNVDYFYECMDSAKEKRSAPLEMVSGTLDLHDDVRREAETAELDALQALQVPLSEADVDVARNERYPTREYVYGEGAMVVAHALGIFDSDASAAAIGTMAEVASWNETIKYTQWGLKLSTLSKQAAFINSNRVQVPVSDATVTVGQPQEYAAGVSTVPTQPDVRTRSAAQQARLDMLNAEQCRAHDIIEQHLRRTIAGIQQEQLLMIVRGEGGTGENRAA</sequence>
<dbReference type="GO" id="GO:0004386">
    <property type="term" value="F:helicase activity"/>
    <property type="evidence" value="ECO:0007669"/>
    <property type="project" value="UniProtKB-KW"/>
</dbReference>
<comment type="caution">
    <text evidence="4">The sequence shown here is derived from an EMBL/GenBank/DDBJ whole genome shotgun (WGS) entry which is preliminary data.</text>
</comment>
<keyword evidence="4" id="KW-0378">Hydrolase</keyword>
<feature type="compositionally biased region" description="Acidic residues" evidence="1">
    <location>
        <begin position="1097"/>
        <end position="1115"/>
    </location>
</feature>
<reference evidence="4" key="1">
    <citation type="submission" date="2020-05" db="EMBL/GenBank/DDBJ databases">
        <title>Mycena genomes resolve the evolution of fungal bioluminescence.</title>
        <authorList>
            <person name="Tsai I.J."/>
        </authorList>
    </citation>
    <scope>NUCLEOTIDE SEQUENCE</scope>
    <source>
        <strain evidence="4">160909Yilan</strain>
    </source>
</reference>
<evidence type="ECO:0000313" key="4">
    <source>
        <dbReference type="EMBL" id="KAF7366603.1"/>
    </source>
</evidence>
<evidence type="ECO:0000259" key="2">
    <source>
        <dbReference type="Pfam" id="PF14214"/>
    </source>
</evidence>